<dbReference type="EMBL" id="RCSS01000148">
    <property type="protein sequence ID" value="RVD92764.1"/>
    <property type="molecule type" value="Genomic_DNA"/>
</dbReference>
<accession>A0A437ANL2</accession>
<dbReference type="InterPro" id="IPR032675">
    <property type="entry name" value="LRR_dom_sf"/>
</dbReference>
<feature type="domain" description="Disease resistance R13L4/SHOC-2-like LRR" evidence="3">
    <location>
        <begin position="110"/>
        <end position="214"/>
    </location>
</feature>
<evidence type="ECO:0000313" key="4">
    <source>
        <dbReference type="EMBL" id="RVD92764.1"/>
    </source>
</evidence>
<dbReference type="PROSITE" id="PS51450">
    <property type="entry name" value="LRR"/>
    <property type="match status" value="5"/>
</dbReference>
<dbReference type="Proteomes" id="UP000282876">
    <property type="component" value="Unassembled WGS sequence"/>
</dbReference>
<dbReference type="SMART" id="SM00369">
    <property type="entry name" value="LRR_TYP"/>
    <property type="match status" value="7"/>
</dbReference>
<dbReference type="InterPro" id="IPR055414">
    <property type="entry name" value="LRR_R13L4/SHOC2-like"/>
</dbReference>
<keyword evidence="2" id="KW-0677">Repeat</keyword>
<organism evidence="4 5">
    <name type="scientific">Tubulinosema ratisbonensis</name>
    <dbReference type="NCBI Taxonomy" id="291195"/>
    <lineage>
        <taxon>Eukaryota</taxon>
        <taxon>Fungi</taxon>
        <taxon>Fungi incertae sedis</taxon>
        <taxon>Microsporidia</taxon>
        <taxon>Tubulinosematoidea</taxon>
        <taxon>Tubulinosematidae</taxon>
        <taxon>Tubulinosema</taxon>
    </lineage>
</organism>
<gene>
    <name evidence="4" type="ORF">TUBRATIS_007190</name>
</gene>
<dbReference type="VEuPathDB" id="MicrosporidiaDB:TUBRATIS_007190"/>
<evidence type="ECO:0000256" key="1">
    <source>
        <dbReference type="ARBA" id="ARBA00022614"/>
    </source>
</evidence>
<dbReference type="STRING" id="291195.A0A437ANL2"/>
<dbReference type="InterPro" id="IPR001611">
    <property type="entry name" value="Leu-rich_rpt"/>
</dbReference>
<dbReference type="Gene3D" id="3.80.10.10">
    <property type="entry name" value="Ribonuclease Inhibitor"/>
    <property type="match status" value="3"/>
</dbReference>
<dbReference type="PANTHER" id="PTHR45617:SF171">
    <property type="entry name" value="LEUCINE-RICH REPEAT-CONTAINING PROTEIN 15"/>
    <property type="match status" value="1"/>
</dbReference>
<dbReference type="Pfam" id="PF13855">
    <property type="entry name" value="LRR_8"/>
    <property type="match status" value="1"/>
</dbReference>
<dbReference type="PANTHER" id="PTHR45617">
    <property type="entry name" value="LEUCINE RICH REPEAT FAMILY PROTEIN"/>
    <property type="match status" value="1"/>
</dbReference>
<evidence type="ECO:0000313" key="5">
    <source>
        <dbReference type="Proteomes" id="UP000282876"/>
    </source>
</evidence>
<dbReference type="Pfam" id="PF23598">
    <property type="entry name" value="LRR_14"/>
    <property type="match status" value="1"/>
</dbReference>
<keyword evidence="1" id="KW-0433">Leucine-rich repeat</keyword>
<protein>
    <submittedName>
        <fullName evidence="4">Leucine-rich repeat-containing protein</fullName>
    </submittedName>
</protein>
<dbReference type="OrthoDB" id="660555at2759"/>
<evidence type="ECO:0000256" key="2">
    <source>
        <dbReference type="ARBA" id="ARBA00022737"/>
    </source>
</evidence>
<dbReference type="InterPro" id="IPR003591">
    <property type="entry name" value="Leu-rich_rpt_typical-subtyp"/>
</dbReference>
<name>A0A437ANL2_9MICR</name>
<keyword evidence="5" id="KW-1185">Reference proteome</keyword>
<comment type="caution">
    <text evidence="4">The sequence shown here is derived from an EMBL/GenBank/DDBJ whole genome shotgun (WGS) entry which is preliminary data.</text>
</comment>
<dbReference type="SMART" id="SM00364">
    <property type="entry name" value="LRR_BAC"/>
    <property type="match status" value="4"/>
</dbReference>
<proteinExistence type="predicted"/>
<sequence length="400" mass="46697">MINYPLDLSKKRFTEIPFNIIPKETSWLVLSYNNIEKICDDIKGLRSLERMAINDNKICEISCALNELKKLSWLDLTRNNLKSLPDNLFLINLLGLGLSENEFEEIPQCIFKFLRLKKFGFFYNKIRYISPSIQFLINLVKLDLSNNYIEELPEEICNLRNLTWLNLSHNKIKKLPDCFNKLNKLEELGLGRNCLESLPNLDNLTQLRILSLFGNKLSNFEINSFTIKKIDLSNNLLTLFPNCALKICNLEMLNLKNNKLKKIKLKKPLLTFIKSIDLSNNLLESIPFKFIKSIDKCNIINLENNLFKKKEDFFPPVPSLKEICISKCFSLGVKVNVFVKREYVCDFCNNVFVHKPILVYYRAYLECGDSFVLKEEICKSRCYLGSVRVKNEEFNSYSNK</sequence>
<dbReference type="SUPFAM" id="SSF52058">
    <property type="entry name" value="L domain-like"/>
    <property type="match status" value="1"/>
</dbReference>
<dbReference type="AlphaFoldDB" id="A0A437ANL2"/>
<reference evidence="4 5" key="1">
    <citation type="submission" date="2018-10" db="EMBL/GenBank/DDBJ databases">
        <title>Draft genome sequence of the microsporidian Tubulinosema ratisbonensis.</title>
        <authorList>
            <person name="Polonais V."/>
            <person name="Peyretaillade E."/>
            <person name="Niehus S."/>
            <person name="Wawrzyniak I."/>
            <person name="Franchet A."/>
            <person name="Gaspin C."/>
            <person name="Reichstadt M."/>
            <person name="Belser C."/>
            <person name="Labadie K."/>
            <person name="Delbac F."/>
            <person name="Ferrandon D."/>
        </authorList>
    </citation>
    <scope>NUCLEOTIDE SEQUENCE [LARGE SCALE GENOMIC DNA]</scope>
    <source>
        <strain evidence="4 5">Franzen</strain>
    </source>
</reference>
<evidence type="ECO:0000259" key="3">
    <source>
        <dbReference type="Pfam" id="PF23598"/>
    </source>
</evidence>